<gene>
    <name evidence="2" type="ORF">ACFFV7_41120</name>
</gene>
<name>A0ABV5IT10_9ACTN</name>
<organism evidence="2 3">
    <name type="scientific">Nonomuraea spiralis</name>
    <dbReference type="NCBI Taxonomy" id="46182"/>
    <lineage>
        <taxon>Bacteria</taxon>
        <taxon>Bacillati</taxon>
        <taxon>Actinomycetota</taxon>
        <taxon>Actinomycetes</taxon>
        <taxon>Streptosporangiales</taxon>
        <taxon>Streptosporangiaceae</taxon>
        <taxon>Nonomuraea</taxon>
    </lineage>
</organism>
<reference evidence="2 3" key="1">
    <citation type="submission" date="2024-09" db="EMBL/GenBank/DDBJ databases">
        <authorList>
            <person name="Sun Q."/>
            <person name="Mori K."/>
        </authorList>
    </citation>
    <scope>NUCLEOTIDE SEQUENCE [LARGE SCALE GENOMIC DNA]</scope>
    <source>
        <strain evidence="2 3">CCM 3426</strain>
    </source>
</reference>
<feature type="signal peptide" evidence="1">
    <location>
        <begin position="1"/>
        <end position="29"/>
    </location>
</feature>
<evidence type="ECO:0000313" key="2">
    <source>
        <dbReference type="EMBL" id="MFB9207641.1"/>
    </source>
</evidence>
<dbReference type="RefSeq" id="WP_189651302.1">
    <property type="nucleotide sequence ID" value="NZ_BMRC01000018.1"/>
</dbReference>
<dbReference type="Proteomes" id="UP001589647">
    <property type="component" value="Unassembled WGS sequence"/>
</dbReference>
<feature type="chain" id="PRO_5045494384" description="Secreted protein" evidence="1">
    <location>
        <begin position="30"/>
        <end position="171"/>
    </location>
</feature>
<keyword evidence="1" id="KW-0732">Signal</keyword>
<keyword evidence="3" id="KW-1185">Reference proteome</keyword>
<evidence type="ECO:0000313" key="3">
    <source>
        <dbReference type="Proteomes" id="UP001589647"/>
    </source>
</evidence>
<dbReference type="EMBL" id="JBHMEI010000063">
    <property type="protein sequence ID" value="MFB9207641.1"/>
    <property type="molecule type" value="Genomic_DNA"/>
</dbReference>
<accession>A0ABV5IT10</accession>
<sequence>MKAFRRTLTLSMAAVSAGTLLTAASPAGATATSSPCGTGPWPEWHDPTINEMTDIREVVNQTTRDVQINDGENQDIRFTVPAGRQWTGSMWVPWVGRQDEMWKSITIKWGNRNRYWVFQRYGGSDHGDIKCSAVGDFDNSGRVSANGIEGGRKRLVIRDNDTLFLEWISYP</sequence>
<evidence type="ECO:0008006" key="4">
    <source>
        <dbReference type="Google" id="ProtNLM"/>
    </source>
</evidence>
<evidence type="ECO:0000256" key="1">
    <source>
        <dbReference type="SAM" id="SignalP"/>
    </source>
</evidence>
<comment type="caution">
    <text evidence="2">The sequence shown here is derived from an EMBL/GenBank/DDBJ whole genome shotgun (WGS) entry which is preliminary data.</text>
</comment>
<proteinExistence type="predicted"/>
<protein>
    <recommendedName>
        <fullName evidence="4">Secreted protein</fullName>
    </recommendedName>
</protein>